<keyword evidence="3" id="KW-1185">Reference proteome</keyword>
<dbReference type="Proteomes" id="UP000092993">
    <property type="component" value="Unassembled WGS sequence"/>
</dbReference>
<feature type="compositionally biased region" description="Low complexity" evidence="1">
    <location>
        <begin position="78"/>
        <end position="97"/>
    </location>
</feature>
<protein>
    <submittedName>
        <fullName evidence="2">Uncharacterized protein</fullName>
    </submittedName>
</protein>
<sequence>MFSYVLSSASTYFHLPIDEDDSDDPDLTAKHISWVSSDPTDSDDSDAPPVASSSSSSPRALHSEPVSLRLKEVRRSSTRSSPTTTSTRSSASTDPPA</sequence>
<feature type="region of interest" description="Disordered" evidence="1">
    <location>
        <begin position="14"/>
        <end position="97"/>
    </location>
</feature>
<gene>
    <name evidence="2" type="ORF">A0H81_07497</name>
</gene>
<organism evidence="2 3">
    <name type="scientific">Grifola frondosa</name>
    <name type="common">Maitake</name>
    <name type="synonym">Polyporus frondosus</name>
    <dbReference type="NCBI Taxonomy" id="5627"/>
    <lineage>
        <taxon>Eukaryota</taxon>
        <taxon>Fungi</taxon>
        <taxon>Dikarya</taxon>
        <taxon>Basidiomycota</taxon>
        <taxon>Agaricomycotina</taxon>
        <taxon>Agaricomycetes</taxon>
        <taxon>Polyporales</taxon>
        <taxon>Grifolaceae</taxon>
        <taxon>Grifola</taxon>
    </lineage>
</organism>
<accession>A0A1C7M7Z4</accession>
<dbReference type="AlphaFoldDB" id="A0A1C7M7Z4"/>
<name>A0A1C7M7Z4_GRIFR</name>
<dbReference type="EMBL" id="LUGG01000009">
    <property type="protein sequence ID" value="OBZ72677.1"/>
    <property type="molecule type" value="Genomic_DNA"/>
</dbReference>
<evidence type="ECO:0000313" key="3">
    <source>
        <dbReference type="Proteomes" id="UP000092993"/>
    </source>
</evidence>
<evidence type="ECO:0000313" key="2">
    <source>
        <dbReference type="EMBL" id="OBZ72677.1"/>
    </source>
</evidence>
<evidence type="ECO:0000256" key="1">
    <source>
        <dbReference type="SAM" id="MobiDB-lite"/>
    </source>
</evidence>
<feature type="compositionally biased region" description="Low complexity" evidence="1">
    <location>
        <begin position="47"/>
        <end position="58"/>
    </location>
</feature>
<reference evidence="2 3" key="1">
    <citation type="submission" date="2016-03" db="EMBL/GenBank/DDBJ databases">
        <title>Whole genome sequencing of Grifola frondosa 9006-11.</title>
        <authorList>
            <person name="Min B."/>
            <person name="Park H."/>
            <person name="Kim J.-G."/>
            <person name="Cho H."/>
            <person name="Oh Y.-L."/>
            <person name="Kong W.-S."/>
            <person name="Choi I.-G."/>
        </authorList>
    </citation>
    <scope>NUCLEOTIDE SEQUENCE [LARGE SCALE GENOMIC DNA]</scope>
    <source>
        <strain evidence="2 3">9006-11</strain>
    </source>
</reference>
<proteinExistence type="predicted"/>
<comment type="caution">
    <text evidence="2">The sequence shown here is derived from an EMBL/GenBank/DDBJ whole genome shotgun (WGS) entry which is preliminary data.</text>
</comment>